<accession>A0AAV4TF38</accession>
<evidence type="ECO:0000313" key="1">
    <source>
        <dbReference type="EMBL" id="GIY43385.1"/>
    </source>
</evidence>
<organism evidence="1 2">
    <name type="scientific">Caerostris extrusa</name>
    <name type="common">Bark spider</name>
    <name type="synonym">Caerostris bankana</name>
    <dbReference type="NCBI Taxonomy" id="172846"/>
    <lineage>
        <taxon>Eukaryota</taxon>
        <taxon>Metazoa</taxon>
        <taxon>Ecdysozoa</taxon>
        <taxon>Arthropoda</taxon>
        <taxon>Chelicerata</taxon>
        <taxon>Arachnida</taxon>
        <taxon>Araneae</taxon>
        <taxon>Araneomorphae</taxon>
        <taxon>Entelegynae</taxon>
        <taxon>Araneoidea</taxon>
        <taxon>Araneidae</taxon>
        <taxon>Caerostris</taxon>
    </lineage>
</organism>
<name>A0AAV4TF38_CAEEX</name>
<reference evidence="1 2" key="1">
    <citation type="submission" date="2021-06" db="EMBL/GenBank/DDBJ databases">
        <title>Caerostris extrusa draft genome.</title>
        <authorList>
            <person name="Kono N."/>
            <person name="Arakawa K."/>
        </authorList>
    </citation>
    <scope>NUCLEOTIDE SEQUENCE [LARGE SCALE GENOMIC DNA]</scope>
</reference>
<dbReference type="AlphaFoldDB" id="A0AAV4TF38"/>
<gene>
    <name evidence="1" type="ORF">CEXT_512311</name>
</gene>
<keyword evidence="2" id="KW-1185">Reference proteome</keyword>
<proteinExistence type="predicted"/>
<comment type="caution">
    <text evidence="1">The sequence shown here is derived from an EMBL/GenBank/DDBJ whole genome shotgun (WGS) entry which is preliminary data.</text>
</comment>
<protein>
    <submittedName>
        <fullName evidence="1">Uncharacterized protein</fullName>
    </submittedName>
</protein>
<evidence type="ECO:0000313" key="2">
    <source>
        <dbReference type="Proteomes" id="UP001054945"/>
    </source>
</evidence>
<dbReference type="EMBL" id="BPLR01010971">
    <property type="protein sequence ID" value="GIY43385.1"/>
    <property type="molecule type" value="Genomic_DNA"/>
</dbReference>
<dbReference type="Proteomes" id="UP001054945">
    <property type="component" value="Unassembled WGS sequence"/>
</dbReference>
<sequence length="105" mass="12323">MNPGLLRRQVDFDPRNSHSLQNQAHHLIHTGTKLFEHQRFIIQSCSPHMPKSANSDFTRGRSLVDMDKLATRRRERESNYPVQMKATKFQFKDSTPPLYLDTNRT</sequence>